<organism evidence="3 4">
    <name type="scientific">Virgisporangium aurantiacum</name>
    <dbReference type="NCBI Taxonomy" id="175570"/>
    <lineage>
        <taxon>Bacteria</taxon>
        <taxon>Bacillati</taxon>
        <taxon>Actinomycetota</taxon>
        <taxon>Actinomycetes</taxon>
        <taxon>Micromonosporales</taxon>
        <taxon>Micromonosporaceae</taxon>
        <taxon>Virgisporangium</taxon>
    </lineage>
</organism>
<protein>
    <recommendedName>
        <fullName evidence="5">Right handed beta helix domain-containing protein</fullName>
    </recommendedName>
</protein>
<dbReference type="EMBL" id="BOPG01000025">
    <property type="protein sequence ID" value="GIJ56720.1"/>
    <property type="molecule type" value="Genomic_DNA"/>
</dbReference>
<comment type="caution">
    <text evidence="3">The sequence shown here is derived from an EMBL/GenBank/DDBJ whole genome shotgun (WGS) entry which is preliminary data.</text>
</comment>
<evidence type="ECO:0008006" key="5">
    <source>
        <dbReference type="Google" id="ProtNLM"/>
    </source>
</evidence>
<evidence type="ECO:0000256" key="2">
    <source>
        <dbReference type="SAM" id="SignalP"/>
    </source>
</evidence>
<proteinExistence type="predicted"/>
<dbReference type="AlphaFoldDB" id="A0A8J3Z858"/>
<feature type="signal peptide" evidence="2">
    <location>
        <begin position="1"/>
        <end position="18"/>
    </location>
</feature>
<gene>
    <name evidence="3" type="ORF">Vau01_042360</name>
</gene>
<dbReference type="Proteomes" id="UP000612585">
    <property type="component" value="Unassembled WGS sequence"/>
</dbReference>
<keyword evidence="2" id="KW-0732">Signal</keyword>
<dbReference type="Gene3D" id="2.160.20.10">
    <property type="entry name" value="Single-stranded right-handed beta-helix, Pectin lyase-like"/>
    <property type="match status" value="1"/>
</dbReference>
<feature type="compositionally biased region" description="Basic and acidic residues" evidence="1">
    <location>
        <begin position="259"/>
        <end position="281"/>
    </location>
</feature>
<evidence type="ECO:0000256" key="1">
    <source>
        <dbReference type="SAM" id="MobiDB-lite"/>
    </source>
</evidence>
<sequence length="367" mass="39429">MVAAGLAAATLTASPVRAATVQTVYMNAAGDDAGDGATPATAVASLVRVQQLVAAGPADLDVEVRIHAGTYVAQGITWQTYRPGHTITFLPDDYEYGEGVGGIAALPVFQNKRASGSGRYITGSWFMACPGAAGQPLADGGTSGLRFYYLRVEYYANAALSLDGSAGSCGGGYQRSSAPGLPSARGLDGNTVFGMRFTKIGNAYTGGACDDPDFQRCGYGGIVLTESSNNRIENNHFVDLRNSEHSYIHAIYVTHKSSNELEQPLRRQPGDGRQQRADQGARRQRLQLVREQHVRRQRVRAVLAVDGPLPRRGQRGRRRVLVVPQPVRRQRPRHLPHRQQRQPAGLGDHPGRRDVQGSAGVPGAPVR</sequence>
<feature type="region of interest" description="Disordered" evidence="1">
    <location>
        <begin position="307"/>
        <end position="367"/>
    </location>
</feature>
<accession>A0A8J3Z858</accession>
<name>A0A8J3Z858_9ACTN</name>
<keyword evidence="4" id="KW-1185">Reference proteome</keyword>
<feature type="compositionally biased region" description="Basic residues" evidence="1">
    <location>
        <begin position="328"/>
        <end position="340"/>
    </location>
</feature>
<dbReference type="InterPro" id="IPR012334">
    <property type="entry name" value="Pectin_lyas_fold"/>
</dbReference>
<dbReference type="InterPro" id="IPR011050">
    <property type="entry name" value="Pectin_lyase_fold/virulence"/>
</dbReference>
<dbReference type="SUPFAM" id="SSF51126">
    <property type="entry name" value="Pectin lyase-like"/>
    <property type="match status" value="1"/>
</dbReference>
<feature type="region of interest" description="Disordered" evidence="1">
    <location>
        <begin position="259"/>
        <end position="284"/>
    </location>
</feature>
<feature type="chain" id="PRO_5035272710" description="Right handed beta helix domain-containing protein" evidence="2">
    <location>
        <begin position="19"/>
        <end position="367"/>
    </location>
</feature>
<reference evidence="3" key="1">
    <citation type="submission" date="2021-01" db="EMBL/GenBank/DDBJ databases">
        <title>Whole genome shotgun sequence of Virgisporangium aurantiacum NBRC 16421.</title>
        <authorList>
            <person name="Komaki H."/>
            <person name="Tamura T."/>
        </authorList>
    </citation>
    <scope>NUCLEOTIDE SEQUENCE</scope>
    <source>
        <strain evidence="3">NBRC 16421</strain>
    </source>
</reference>
<evidence type="ECO:0000313" key="3">
    <source>
        <dbReference type="EMBL" id="GIJ56720.1"/>
    </source>
</evidence>
<evidence type="ECO:0000313" key="4">
    <source>
        <dbReference type="Proteomes" id="UP000612585"/>
    </source>
</evidence>